<dbReference type="Proteomes" id="UP000030742">
    <property type="component" value="Unassembled WGS sequence"/>
</dbReference>
<evidence type="ECO:0000313" key="2">
    <source>
        <dbReference type="Proteomes" id="UP000030742"/>
    </source>
</evidence>
<protein>
    <submittedName>
        <fullName evidence="1">Uncharacterized protein</fullName>
    </submittedName>
</protein>
<dbReference type="AlphaFoldDB" id="U4ULI9"/>
<evidence type="ECO:0000313" key="1">
    <source>
        <dbReference type="EMBL" id="ERL94939.1"/>
    </source>
</evidence>
<organism evidence="1 2">
    <name type="scientific">Dendroctonus ponderosae</name>
    <name type="common">Mountain pine beetle</name>
    <dbReference type="NCBI Taxonomy" id="77166"/>
    <lineage>
        <taxon>Eukaryota</taxon>
        <taxon>Metazoa</taxon>
        <taxon>Ecdysozoa</taxon>
        <taxon>Arthropoda</taxon>
        <taxon>Hexapoda</taxon>
        <taxon>Insecta</taxon>
        <taxon>Pterygota</taxon>
        <taxon>Neoptera</taxon>
        <taxon>Endopterygota</taxon>
        <taxon>Coleoptera</taxon>
        <taxon>Polyphaga</taxon>
        <taxon>Cucujiformia</taxon>
        <taxon>Curculionidae</taxon>
        <taxon>Scolytinae</taxon>
        <taxon>Dendroctonus</taxon>
    </lineage>
</organism>
<name>U4ULI9_DENPD</name>
<gene>
    <name evidence="1" type="ORF">D910_12211</name>
</gene>
<reference evidence="1 2" key="1">
    <citation type="journal article" date="2013" name="Genome Biol.">
        <title>Draft genome of the mountain pine beetle, Dendroctonus ponderosae Hopkins, a major forest pest.</title>
        <authorList>
            <person name="Keeling C.I."/>
            <person name="Yuen M.M."/>
            <person name="Liao N.Y."/>
            <person name="Docking T.R."/>
            <person name="Chan S.K."/>
            <person name="Taylor G.A."/>
            <person name="Palmquist D.L."/>
            <person name="Jackman S.D."/>
            <person name="Nguyen A."/>
            <person name="Li M."/>
            <person name="Henderson H."/>
            <person name="Janes J.K."/>
            <person name="Zhao Y."/>
            <person name="Pandoh P."/>
            <person name="Moore R."/>
            <person name="Sperling F.A."/>
            <person name="Huber D.P."/>
            <person name="Birol I."/>
            <person name="Jones S.J."/>
            <person name="Bohlmann J."/>
        </authorList>
    </citation>
    <scope>NUCLEOTIDE SEQUENCE</scope>
</reference>
<dbReference type="EMBL" id="KB632402">
    <property type="protein sequence ID" value="ERL94939.1"/>
    <property type="molecule type" value="Genomic_DNA"/>
</dbReference>
<sequence length="76" mass="8218">MSAMLSLSPRPIGMPGIQQGCQRQPTFWGEFVLSRFATGLPPSEVAIGCERFFGLSISESVGVRMLECPGHAADYL</sequence>
<accession>U4ULI9</accession>
<proteinExistence type="predicted"/>